<evidence type="ECO:0000313" key="2">
    <source>
        <dbReference type="Proteomes" id="UP000674938"/>
    </source>
</evidence>
<organism evidence="1 2">
    <name type="scientific">Vagococcus allomyrinae</name>
    <dbReference type="NCBI Taxonomy" id="2794353"/>
    <lineage>
        <taxon>Bacteria</taxon>
        <taxon>Bacillati</taxon>
        <taxon>Bacillota</taxon>
        <taxon>Bacilli</taxon>
        <taxon>Lactobacillales</taxon>
        <taxon>Enterococcaceae</taxon>
        <taxon>Vagococcus</taxon>
    </lineage>
</organism>
<keyword evidence="2" id="KW-1185">Reference proteome</keyword>
<evidence type="ECO:0000313" key="1">
    <source>
        <dbReference type="EMBL" id="MBP1042338.1"/>
    </source>
</evidence>
<dbReference type="EMBL" id="JAEEGA010000010">
    <property type="protein sequence ID" value="MBP1042338.1"/>
    <property type="molecule type" value="Genomic_DNA"/>
</dbReference>
<comment type="caution">
    <text evidence="1">The sequence shown here is derived from an EMBL/GenBank/DDBJ whole genome shotgun (WGS) entry which is preliminary data.</text>
</comment>
<dbReference type="RefSeq" id="WP_209529436.1">
    <property type="nucleotide sequence ID" value="NZ_JAEEGA010000010.1"/>
</dbReference>
<accession>A0A940PGA7</accession>
<gene>
    <name evidence="1" type="ORF">I6N95_15060</name>
</gene>
<name>A0A940PGA7_9ENTE</name>
<proteinExistence type="predicted"/>
<sequence>MLKEEIQLGGHYRCVSPVLSQAFTGQVVKVMDRTVIVESQRCSQQDEPKSREYNRHFVIPFGDVTCDGC</sequence>
<dbReference type="Proteomes" id="UP000674938">
    <property type="component" value="Unassembled WGS sequence"/>
</dbReference>
<protein>
    <recommendedName>
        <fullName evidence="3">DUF2187 domain-containing protein</fullName>
    </recommendedName>
</protein>
<evidence type="ECO:0008006" key="3">
    <source>
        <dbReference type="Google" id="ProtNLM"/>
    </source>
</evidence>
<dbReference type="AlphaFoldDB" id="A0A940PGA7"/>
<reference evidence="1" key="1">
    <citation type="submission" date="2020-12" db="EMBL/GenBank/DDBJ databases">
        <title>Vagococcus allomyrinae sp. nov. and Enterococcus lavae sp. nov., isolated from the larvae of Allomyrina dichotoma.</title>
        <authorList>
            <person name="Lee S.D."/>
        </authorList>
    </citation>
    <scope>NUCLEOTIDE SEQUENCE</scope>
    <source>
        <strain evidence="1">BWB3-3</strain>
    </source>
</reference>